<organism evidence="1 2">
    <name type="scientific">Polaromonas aquatica</name>
    <dbReference type="NCBI Taxonomy" id="332657"/>
    <lineage>
        <taxon>Bacteria</taxon>
        <taxon>Pseudomonadati</taxon>
        <taxon>Pseudomonadota</taxon>
        <taxon>Betaproteobacteria</taxon>
        <taxon>Burkholderiales</taxon>
        <taxon>Comamonadaceae</taxon>
        <taxon>Polaromonas</taxon>
    </lineage>
</organism>
<dbReference type="Proteomes" id="UP001596270">
    <property type="component" value="Unassembled WGS sequence"/>
</dbReference>
<comment type="caution">
    <text evidence="1">The sequence shown here is derived from an EMBL/GenBank/DDBJ whole genome shotgun (WGS) entry which is preliminary data.</text>
</comment>
<dbReference type="Pfam" id="PF11162">
    <property type="entry name" value="DUF2946"/>
    <property type="match status" value="1"/>
</dbReference>
<accession>A0ABW1U369</accession>
<evidence type="ECO:0000313" key="1">
    <source>
        <dbReference type="EMBL" id="MFC6283382.1"/>
    </source>
</evidence>
<dbReference type="InterPro" id="IPR021333">
    <property type="entry name" value="DUF2946"/>
</dbReference>
<name>A0ABW1U369_9BURK</name>
<reference evidence="2" key="1">
    <citation type="journal article" date="2019" name="Int. J. Syst. Evol. Microbiol.">
        <title>The Global Catalogue of Microorganisms (GCM) 10K type strain sequencing project: providing services to taxonomists for standard genome sequencing and annotation.</title>
        <authorList>
            <consortium name="The Broad Institute Genomics Platform"/>
            <consortium name="The Broad Institute Genome Sequencing Center for Infectious Disease"/>
            <person name="Wu L."/>
            <person name="Ma J."/>
        </authorList>
    </citation>
    <scope>NUCLEOTIDE SEQUENCE [LARGE SCALE GENOMIC DNA]</scope>
    <source>
        <strain evidence="2">CCUG 39402</strain>
    </source>
</reference>
<sequence>MSSLPSSRVRLSLWARVAAFLSFLAVLSALVAPASMLAEEVRTGKLGGICAVNSASWSGSADAGDAGNGNTPQAGSHCELCGASGLVLPPLPVVAIPCFPGNQLASVSLPAHSAGSIPGLPFSRGPPAL</sequence>
<dbReference type="EMBL" id="JBHSRS010000083">
    <property type="protein sequence ID" value="MFC6283382.1"/>
    <property type="molecule type" value="Genomic_DNA"/>
</dbReference>
<gene>
    <name evidence="1" type="ORF">ACFQND_19320</name>
</gene>
<proteinExistence type="predicted"/>
<evidence type="ECO:0000313" key="2">
    <source>
        <dbReference type="Proteomes" id="UP001596270"/>
    </source>
</evidence>
<protein>
    <submittedName>
        <fullName evidence="1">DUF2946 family protein</fullName>
    </submittedName>
</protein>
<keyword evidence="2" id="KW-1185">Reference proteome</keyword>
<dbReference type="RefSeq" id="WP_371437615.1">
    <property type="nucleotide sequence ID" value="NZ_JBHSRS010000083.1"/>
</dbReference>